<dbReference type="GO" id="GO:0016301">
    <property type="term" value="F:kinase activity"/>
    <property type="evidence" value="ECO:0007669"/>
    <property type="project" value="UniProtKB-KW"/>
</dbReference>
<protein>
    <submittedName>
        <fullName evidence="1">Uncharacterized protein</fullName>
    </submittedName>
</protein>
<evidence type="ECO:0000313" key="1">
    <source>
        <dbReference type="EMBL" id="KAF9589202.1"/>
    </source>
</evidence>
<dbReference type="GO" id="GO:0005783">
    <property type="term" value="C:endoplasmic reticulum"/>
    <property type="evidence" value="ECO:0007669"/>
    <property type="project" value="TreeGrafter"/>
</dbReference>
<dbReference type="GO" id="GO:0051740">
    <property type="term" value="F:ethylene binding"/>
    <property type="evidence" value="ECO:0007669"/>
    <property type="project" value="TreeGrafter"/>
</dbReference>
<keyword evidence="2" id="KW-1185">Reference proteome</keyword>
<dbReference type="Proteomes" id="UP000631114">
    <property type="component" value="Unassembled WGS sequence"/>
</dbReference>
<dbReference type="GO" id="GO:0038199">
    <property type="term" value="F:ethylene receptor activity"/>
    <property type="evidence" value="ECO:0007669"/>
    <property type="project" value="TreeGrafter"/>
</dbReference>
<name>A0A835GZW0_9MAGN</name>
<dbReference type="PANTHER" id="PTHR24423:SF633">
    <property type="entry name" value="ETHYLENE RECEPTOR 2"/>
    <property type="match status" value="1"/>
</dbReference>
<sequence length="110" mass="11979">MDSALGAASSGDANELGVMAAIRIPMLRVSNFKGGTPELIQACYAILVLVLPNANGGVRNYQEMEIVKVIVNQVAVGWKPQDFDTCKFYLFSIKSVRVSRVRGIYAITKI</sequence>
<evidence type="ECO:0000313" key="2">
    <source>
        <dbReference type="Proteomes" id="UP000631114"/>
    </source>
</evidence>
<organism evidence="1 2">
    <name type="scientific">Coptis chinensis</name>
    <dbReference type="NCBI Taxonomy" id="261450"/>
    <lineage>
        <taxon>Eukaryota</taxon>
        <taxon>Viridiplantae</taxon>
        <taxon>Streptophyta</taxon>
        <taxon>Embryophyta</taxon>
        <taxon>Tracheophyta</taxon>
        <taxon>Spermatophyta</taxon>
        <taxon>Magnoliopsida</taxon>
        <taxon>Ranunculales</taxon>
        <taxon>Ranunculaceae</taxon>
        <taxon>Coptidoideae</taxon>
        <taxon>Coptis</taxon>
    </lineage>
</organism>
<comment type="caution">
    <text evidence="1">The sequence shown here is derived from an EMBL/GenBank/DDBJ whole genome shotgun (WGS) entry which is preliminary data.</text>
</comment>
<accession>A0A835GZW0</accession>
<dbReference type="PANTHER" id="PTHR24423">
    <property type="entry name" value="TWO-COMPONENT SENSOR HISTIDINE KINASE"/>
    <property type="match status" value="1"/>
</dbReference>
<reference evidence="1 2" key="1">
    <citation type="submission" date="2020-10" db="EMBL/GenBank/DDBJ databases">
        <title>The Coptis chinensis genome and diversification of protoberbering-type alkaloids.</title>
        <authorList>
            <person name="Wang B."/>
            <person name="Shu S."/>
            <person name="Song C."/>
            <person name="Liu Y."/>
        </authorList>
    </citation>
    <scope>NUCLEOTIDE SEQUENCE [LARGE SCALE GENOMIC DNA]</scope>
    <source>
        <strain evidence="1">HL-2020</strain>
        <tissue evidence="1">Leaf</tissue>
    </source>
</reference>
<dbReference type="GO" id="GO:0046872">
    <property type="term" value="F:metal ion binding"/>
    <property type="evidence" value="ECO:0007669"/>
    <property type="project" value="UniProtKB-KW"/>
</dbReference>
<gene>
    <name evidence="1" type="ORF">IFM89_019711</name>
</gene>
<dbReference type="EMBL" id="JADFTS010000009">
    <property type="protein sequence ID" value="KAF9589202.1"/>
    <property type="molecule type" value="Genomic_DNA"/>
</dbReference>
<proteinExistence type="predicted"/>
<dbReference type="GO" id="GO:0005524">
    <property type="term" value="F:ATP binding"/>
    <property type="evidence" value="ECO:0007669"/>
    <property type="project" value="UniProtKB-KW"/>
</dbReference>
<dbReference type="AlphaFoldDB" id="A0A835GZW0"/>
<dbReference type="OrthoDB" id="1704464at2759"/>